<keyword evidence="4" id="KW-1185">Reference proteome</keyword>
<name>A0A4Z0JA14_9LACO</name>
<dbReference type="PANTHER" id="PTHR33392">
    <property type="entry name" value="POLYISOPRENYL-TEICHOIC ACID--PEPTIDOGLYCAN TEICHOIC ACID TRANSFERASE TAGU"/>
    <property type="match status" value="1"/>
</dbReference>
<dbReference type="InterPro" id="IPR050922">
    <property type="entry name" value="LytR/CpsA/Psr_CW_biosynth"/>
</dbReference>
<reference evidence="3 4" key="1">
    <citation type="submission" date="2018-10" db="EMBL/GenBank/DDBJ databases">
        <title>Lactobacillus sp. R7 and Lactobacillus sp. R19 isolated from fermented mustard green product of Taiwan.</title>
        <authorList>
            <person name="Lin S.-T."/>
        </authorList>
    </citation>
    <scope>NUCLEOTIDE SEQUENCE [LARGE SCALE GENOMIC DNA]</scope>
    <source>
        <strain evidence="3 4">BCRC 81129</strain>
    </source>
</reference>
<dbReference type="PANTHER" id="PTHR33392:SF6">
    <property type="entry name" value="POLYISOPRENYL-TEICHOIC ACID--PEPTIDOGLYCAN TEICHOIC ACID TRANSFERASE TAGU"/>
    <property type="match status" value="1"/>
</dbReference>
<accession>A0A4Z0JA14</accession>
<proteinExistence type="inferred from homology"/>
<dbReference type="OrthoDB" id="9782542at2"/>
<dbReference type="InterPro" id="IPR004474">
    <property type="entry name" value="LytR_CpsA_psr"/>
</dbReference>
<protein>
    <submittedName>
        <fullName evidence="3">LytR family transcriptional regulator</fullName>
    </submittedName>
</protein>
<dbReference type="Pfam" id="PF03816">
    <property type="entry name" value="LytR_cpsA_psr"/>
    <property type="match status" value="1"/>
</dbReference>
<gene>
    <name evidence="3" type="ORF">EGT51_08065</name>
</gene>
<evidence type="ECO:0000313" key="3">
    <source>
        <dbReference type="EMBL" id="TGD18598.1"/>
    </source>
</evidence>
<comment type="caution">
    <text evidence="3">The sequence shown here is derived from an EMBL/GenBank/DDBJ whole genome shotgun (WGS) entry which is preliminary data.</text>
</comment>
<dbReference type="Proteomes" id="UP000297348">
    <property type="component" value="Unassembled WGS sequence"/>
</dbReference>
<evidence type="ECO:0000313" key="4">
    <source>
        <dbReference type="Proteomes" id="UP000297348"/>
    </source>
</evidence>
<dbReference type="EMBL" id="RKLX01000011">
    <property type="protein sequence ID" value="TGD18598.1"/>
    <property type="molecule type" value="Genomic_DNA"/>
</dbReference>
<dbReference type="NCBIfam" id="TIGR00350">
    <property type="entry name" value="lytR_cpsA_psr"/>
    <property type="match status" value="1"/>
</dbReference>
<dbReference type="Gene3D" id="3.40.630.190">
    <property type="entry name" value="LCP protein"/>
    <property type="match status" value="1"/>
</dbReference>
<organism evidence="3 4">
    <name type="scientific">Levilactobacillus suantsaiihabitans</name>
    <dbReference type="NCBI Taxonomy" id="2487722"/>
    <lineage>
        <taxon>Bacteria</taxon>
        <taxon>Bacillati</taxon>
        <taxon>Bacillota</taxon>
        <taxon>Bacilli</taxon>
        <taxon>Lactobacillales</taxon>
        <taxon>Lactobacillaceae</taxon>
        <taxon>Levilactobacillus</taxon>
    </lineage>
</organism>
<evidence type="ECO:0000256" key="1">
    <source>
        <dbReference type="ARBA" id="ARBA00006068"/>
    </source>
</evidence>
<evidence type="ECO:0000259" key="2">
    <source>
        <dbReference type="Pfam" id="PF03816"/>
    </source>
</evidence>
<comment type="similarity">
    <text evidence="1">Belongs to the LytR/CpsA/Psr (LCP) family.</text>
</comment>
<sequence>MQKKKHTLRNSVLLGTLVLLLGGSAYGMTRYRSIKNAVNSSFVPTAAAKQRNVVKQVNKKKPISLLVIGADSKTSADSGMLVTLNPSQKKTTVTSIPHTTAVRVAGYSKKAPSKIKSAYAWGGTKSAINTTQNMLNVPIDFYVVAKPSGLKKVVTKGGGVTIKSSATFSNYGYKFKKGVKTHLTGNKVLAYVSSYKADPKGTNAGKQARQQAVLSAVLKKNATFKTLFNQQFINSLAGAVKTDMNFNEMSNLVKNYRRATKTVSKTALHGTMKKLNGANMKVIKKSELQRVTNKERKGLSLSHKTTGKAAVFTTKQLNKAAVK</sequence>
<feature type="domain" description="Cell envelope-related transcriptional attenuator" evidence="2">
    <location>
        <begin position="76"/>
        <end position="221"/>
    </location>
</feature>
<dbReference type="AlphaFoldDB" id="A0A4Z0JA14"/>